<evidence type="ECO:0000313" key="2">
    <source>
        <dbReference type="EMBL" id="AYE39397.1"/>
    </source>
</evidence>
<dbReference type="AlphaFoldDB" id="A0A386PY04"/>
<proteinExistence type="predicted"/>
<sequence>MSYMPNMISWGVPFNLLGLIILEAFSLSPTMRKVRDHFFNSSKLSKRLYFLAMQVITFAMIVYIPYFYQILIFLMAFSITFDISKVST</sequence>
<feature type="transmembrane region" description="Helical" evidence="1">
    <location>
        <begin position="6"/>
        <end position="27"/>
    </location>
</feature>
<organism evidence="2 3">
    <name type="scientific">Companilactobacillus zhachilii</name>
    <dbReference type="NCBI Taxonomy" id="2304606"/>
    <lineage>
        <taxon>Bacteria</taxon>
        <taxon>Bacillati</taxon>
        <taxon>Bacillota</taxon>
        <taxon>Bacilli</taxon>
        <taxon>Lactobacillales</taxon>
        <taxon>Lactobacillaceae</taxon>
        <taxon>Companilactobacillus</taxon>
    </lineage>
</organism>
<gene>
    <name evidence="2" type="ORF">D1B17_12455</name>
</gene>
<keyword evidence="1" id="KW-1133">Transmembrane helix</keyword>
<accession>A0A386PY04</accession>
<feature type="transmembrane region" description="Helical" evidence="1">
    <location>
        <begin position="48"/>
        <end position="68"/>
    </location>
</feature>
<keyword evidence="3" id="KW-1185">Reference proteome</keyword>
<keyword evidence="1" id="KW-0472">Membrane</keyword>
<dbReference type="RefSeq" id="WP_120144060.1">
    <property type="nucleotide sequence ID" value="NZ_CP031933.2"/>
</dbReference>
<keyword evidence="1" id="KW-0812">Transmembrane</keyword>
<dbReference type="KEGG" id="lzh:D1B17_12455"/>
<name>A0A386PY04_9LACO</name>
<dbReference type="EMBL" id="CP031933">
    <property type="protein sequence ID" value="AYE39397.1"/>
    <property type="molecule type" value="Genomic_DNA"/>
</dbReference>
<evidence type="ECO:0000313" key="3">
    <source>
        <dbReference type="Proteomes" id="UP000267208"/>
    </source>
</evidence>
<dbReference type="Proteomes" id="UP000267208">
    <property type="component" value="Chromosome"/>
</dbReference>
<evidence type="ECO:0000256" key="1">
    <source>
        <dbReference type="SAM" id="Phobius"/>
    </source>
</evidence>
<protein>
    <submittedName>
        <fullName evidence="2">Uncharacterized protein</fullName>
    </submittedName>
</protein>
<reference evidence="3" key="1">
    <citation type="submission" date="2018-08" db="EMBL/GenBank/DDBJ databases">
        <title>Genome of Lactobacillus sp. HBUAS52074.</title>
        <authorList>
            <person name="Guo Z."/>
            <person name="Zhang Z.D."/>
        </authorList>
    </citation>
    <scope>NUCLEOTIDE SEQUENCE [LARGE SCALE GENOMIC DNA]</scope>
    <source>
        <strain evidence="3">HBUAS52074</strain>
    </source>
</reference>